<sequence>MKRLRSSVLAAVLMGAAVVVPASPLPSAASARGDVGRALDELTHGDGLPGAVARVTDRSGRTTAYVSGVADTETRSPMPRDGHLRMASNVKSMVATVVLQLVGEDRMSLDAPVAVYLPGVVPAGAGDADQITIRQLLRHTSGLHEYTDGLPDHQNFAPFAHYTRDDLLRLAFAKGPDFPPGTRWKYSGTGYLLLGMVIEKVTGHPWRSEVTTRIFDRAGMRDSYFPKEYEYGLRDPYAHGYLQLPAKGTAVTAADVTHLDPSRSDAGGDGISTPGDLTRFYTALLGGRLLRPDLLAQMQQVVPTPRSPGSPELAYGLGLGRYTLPCGGYAWGNGGTTRGFQTVSGLTTDGGGQVRQAVTIEVNSTFGPRPAEAAHFFAALFAGLCPRP</sequence>
<gene>
    <name evidence="3" type="ORF">EYS09_20310</name>
</gene>
<dbReference type="PANTHER" id="PTHR46825:SF7">
    <property type="entry name" value="D-ALANYL-D-ALANINE CARBOXYPEPTIDASE"/>
    <property type="match status" value="1"/>
</dbReference>
<protein>
    <submittedName>
        <fullName evidence="3">Class A beta-lactamase-related serine hydrolase</fullName>
    </submittedName>
</protein>
<keyword evidence="3" id="KW-0378">Hydrolase</keyword>
<accession>A0A4Q9HSD1</accession>
<comment type="caution">
    <text evidence="3">The sequence shown here is derived from an EMBL/GenBank/DDBJ whole genome shotgun (WGS) entry which is preliminary data.</text>
</comment>
<dbReference type="Proteomes" id="UP000292452">
    <property type="component" value="Unassembled WGS sequence"/>
</dbReference>
<evidence type="ECO:0000313" key="4">
    <source>
        <dbReference type="Proteomes" id="UP000292452"/>
    </source>
</evidence>
<evidence type="ECO:0000259" key="2">
    <source>
        <dbReference type="Pfam" id="PF00144"/>
    </source>
</evidence>
<dbReference type="Pfam" id="PF00144">
    <property type="entry name" value="Beta-lactamase"/>
    <property type="match status" value="1"/>
</dbReference>
<dbReference type="InterPro" id="IPR001466">
    <property type="entry name" value="Beta-lactam-related"/>
</dbReference>
<feature type="domain" description="Beta-lactamase-related" evidence="2">
    <location>
        <begin position="38"/>
        <end position="367"/>
    </location>
</feature>
<organism evidence="3 4">
    <name type="scientific">Streptomyces kasugaensis</name>
    <dbReference type="NCBI Taxonomy" id="1946"/>
    <lineage>
        <taxon>Bacteria</taxon>
        <taxon>Bacillati</taxon>
        <taxon>Actinomycetota</taxon>
        <taxon>Actinomycetes</taxon>
        <taxon>Kitasatosporales</taxon>
        <taxon>Streptomycetaceae</taxon>
        <taxon>Streptomyces</taxon>
    </lineage>
</organism>
<feature type="signal peptide" evidence="1">
    <location>
        <begin position="1"/>
        <end position="22"/>
    </location>
</feature>
<dbReference type="InterPro" id="IPR050491">
    <property type="entry name" value="AmpC-like"/>
</dbReference>
<dbReference type="RefSeq" id="WP_131124289.1">
    <property type="nucleotide sequence ID" value="NZ_SIXH01000183.1"/>
</dbReference>
<dbReference type="AlphaFoldDB" id="A0A4Q9HSD1"/>
<keyword evidence="1" id="KW-0732">Signal</keyword>
<feature type="chain" id="PRO_5020343214" evidence="1">
    <location>
        <begin position="23"/>
        <end position="388"/>
    </location>
</feature>
<name>A0A4Q9HSD1_STRKA</name>
<dbReference type="Gene3D" id="3.40.710.10">
    <property type="entry name" value="DD-peptidase/beta-lactamase superfamily"/>
    <property type="match status" value="1"/>
</dbReference>
<dbReference type="EMBL" id="SIXH01000183">
    <property type="protein sequence ID" value="TBO57892.1"/>
    <property type="molecule type" value="Genomic_DNA"/>
</dbReference>
<dbReference type="PANTHER" id="PTHR46825">
    <property type="entry name" value="D-ALANYL-D-ALANINE-CARBOXYPEPTIDASE/ENDOPEPTIDASE AMPH"/>
    <property type="match status" value="1"/>
</dbReference>
<evidence type="ECO:0000313" key="3">
    <source>
        <dbReference type="EMBL" id="TBO57892.1"/>
    </source>
</evidence>
<dbReference type="GO" id="GO:0016787">
    <property type="term" value="F:hydrolase activity"/>
    <property type="evidence" value="ECO:0007669"/>
    <property type="project" value="UniProtKB-KW"/>
</dbReference>
<proteinExistence type="predicted"/>
<reference evidence="3 4" key="1">
    <citation type="submission" date="2019-02" db="EMBL/GenBank/DDBJ databases">
        <title>Draft Genome Sequence of Streptomyces sp. AM-2504, identified by 16S rRNA comparative analysis as a Streptomyces Kasugaensis strain.</title>
        <authorList>
            <person name="Napolioni V."/>
            <person name="Giuliodori A.M."/>
            <person name="Spurio R."/>
            <person name="Fabbretti A."/>
        </authorList>
    </citation>
    <scope>NUCLEOTIDE SEQUENCE [LARGE SCALE GENOMIC DNA]</scope>
    <source>
        <strain evidence="3 4">AM-2504</strain>
    </source>
</reference>
<evidence type="ECO:0000256" key="1">
    <source>
        <dbReference type="SAM" id="SignalP"/>
    </source>
</evidence>
<dbReference type="InterPro" id="IPR012338">
    <property type="entry name" value="Beta-lactam/transpept-like"/>
</dbReference>
<keyword evidence="4" id="KW-1185">Reference proteome</keyword>
<dbReference type="SUPFAM" id="SSF56601">
    <property type="entry name" value="beta-lactamase/transpeptidase-like"/>
    <property type="match status" value="1"/>
</dbReference>